<dbReference type="PANTHER" id="PTHR43639">
    <property type="entry name" value="OXIDOREDUCTASE, SHORT-CHAIN DEHYDROGENASE/REDUCTASE FAMILY (AFU_ORTHOLOGUE AFUA_5G02870)"/>
    <property type="match status" value="1"/>
</dbReference>
<dbReference type="PANTHER" id="PTHR43639:SF1">
    <property type="entry name" value="SHORT-CHAIN DEHYDROGENASE_REDUCTASE FAMILY PROTEIN"/>
    <property type="match status" value="1"/>
</dbReference>
<reference evidence="3 4" key="1">
    <citation type="submission" date="2018-06" db="EMBL/GenBank/DDBJ databases">
        <title>Genomic Encyclopedia of Type Strains, Phase IV (KMG-V): Genome sequencing to study the core and pangenomes of soil and plant-associated prokaryotes.</title>
        <authorList>
            <person name="Whitman W."/>
        </authorList>
    </citation>
    <scope>NUCLEOTIDE SEQUENCE [LARGE SCALE GENOMIC DNA]</scope>
    <source>
        <strain evidence="3 4">SRCL-318</strain>
    </source>
</reference>
<organism evidence="3 4">
    <name type="scientific">Paraburkholderia silvatlantica</name>
    <dbReference type="NCBI Taxonomy" id="321895"/>
    <lineage>
        <taxon>Bacteria</taxon>
        <taxon>Pseudomonadati</taxon>
        <taxon>Pseudomonadota</taxon>
        <taxon>Betaproteobacteria</taxon>
        <taxon>Burkholderiales</taxon>
        <taxon>Burkholderiaceae</taxon>
        <taxon>Paraburkholderia</taxon>
    </lineage>
</organism>
<evidence type="ECO:0000256" key="2">
    <source>
        <dbReference type="ARBA" id="ARBA00023002"/>
    </source>
</evidence>
<gene>
    <name evidence="3" type="ORF">C7410_11594</name>
</gene>
<dbReference type="RefSeq" id="WP_425274125.1">
    <property type="nucleotide sequence ID" value="NZ_QJSQ01000015.1"/>
</dbReference>
<evidence type="ECO:0000313" key="3">
    <source>
        <dbReference type="EMBL" id="PYE21251.1"/>
    </source>
</evidence>
<proteinExistence type="inferred from homology"/>
<protein>
    <submittedName>
        <fullName evidence="3">Short subunit dehydrogenase</fullName>
    </submittedName>
</protein>
<dbReference type="AlphaFoldDB" id="A0A2U1A9L8"/>
<evidence type="ECO:0000313" key="4">
    <source>
        <dbReference type="Proteomes" id="UP000247772"/>
    </source>
</evidence>
<dbReference type="Pfam" id="PF00106">
    <property type="entry name" value="adh_short"/>
    <property type="match status" value="1"/>
</dbReference>
<name>A0A2U1A9L8_9BURK</name>
<comment type="caution">
    <text evidence="3">The sequence shown here is derived from an EMBL/GenBank/DDBJ whole genome shotgun (WGS) entry which is preliminary data.</text>
</comment>
<keyword evidence="2" id="KW-0560">Oxidoreductase</keyword>
<dbReference type="SUPFAM" id="SSF51735">
    <property type="entry name" value="NAD(P)-binding Rossmann-fold domains"/>
    <property type="match status" value="1"/>
</dbReference>
<dbReference type="GO" id="GO:0016491">
    <property type="term" value="F:oxidoreductase activity"/>
    <property type="evidence" value="ECO:0007669"/>
    <property type="project" value="UniProtKB-KW"/>
</dbReference>
<dbReference type="InterPro" id="IPR036291">
    <property type="entry name" value="NAD(P)-bd_dom_sf"/>
</dbReference>
<dbReference type="Gene3D" id="3.40.50.720">
    <property type="entry name" value="NAD(P)-binding Rossmann-like Domain"/>
    <property type="match status" value="1"/>
</dbReference>
<accession>A0A2U1A9L8</accession>
<dbReference type="Proteomes" id="UP000247772">
    <property type="component" value="Unassembled WGS sequence"/>
</dbReference>
<sequence>MTTTPAPYPAASLAMDVKVCIVTGAASGIGRAIARQLAADGARVVIADVTEAVIEGGEPTATLIERDDGHAHAIATDFFTVAFFVVAARFFEAAAPATTLPD</sequence>
<comment type="similarity">
    <text evidence="1">Belongs to the short-chain dehydrogenases/reductases (SDR) family.</text>
</comment>
<dbReference type="InterPro" id="IPR002347">
    <property type="entry name" value="SDR_fam"/>
</dbReference>
<evidence type="ECO:0000256" key="1">
    <source>
        <dbReference type="ARBA" id="ARBA00006484"/>
    </source>
</evidence>
<dbReference type="EMBL" id="QJSQ01000015">
    <property type="protein sequence ID" value="PYE21251.1"/>
    <property type="molecule type" value="Genomic_DNA"/>
</dbReference>